<name>A0A2P4PP01_RHIID</name>
<evidence type="ECO:0000313" key="1">
    <source>
        <dbReference type="EMBL" id="POG67128.1"/>
    </source>
</evidence>
<proteinExistence type="predicted"/>
<protein>
    <submittedName>
        <fullName evidence="1">Uncharacterized protein</fullName>
    </submittedName>
</protein>
<gene>
    <name evidence="1" type="ORF">GLOIN_2v1879353</name>
</gene>
<comment type="caution">
    <text evidence="1">The sequence shown here is derived from an EMBL/GenBank/DDBJ whole genome shotgun (WGS) entry which is preliminary data.</text>
</comment>
<reference evidence="1 2" key="2">
    <citation type="journal article" date="2018" name="New Phytol.">
        <title>High intraspecific genome diversity in the model arbuscular mycorrhizal symbiont Rhizophagus irregularis.</title>
        <authorList>
            <person name="Chen E.C.H."/>
            <person name="Morin E."/>
            <person name="Beaudet D."/>
            <person name="Noel J."/>
            <person name="Yildirir G."/>
            <person name="Ndikumana S."/>
            <person name="Charron P."/>
            <person name="St-Onge C."/>
            <person name="Giorgi J."/>
            <person name="Kruger M."/>
            <person name="Marton T."/>
            <person name="Ropars J."/>
            <person name="Grigoriev I.V."/>
            <person name="Hainaut M."/>
            <person name="Henrissat B."/>
            <person name="Roux C."/>
            <person name="Martin F."/>
            <person name="Corradi N."/>
        </authorList>
    </citation>
    <scope>NUCLEOTIDE SEQUENCE [LARGE SCALE GENOMIC DNA]</scope>
    <source>
        <strain evidence="1 2">DAOM 197198</strain>
    </source>
</reference>
<organism evidence="1 2">
    <name type="scientific">Rhizophagus irregularis (strain DAOM 181602 / DAOM 197198 / MUCL 43194)</name>
    <name type="common">Arbuscular mycorrhizal fungus</name>
    <name type="synonym">Glomus intraradices</name>
    <dbReference type="NCBI Taxonomy" id="747089"/>
    <lineage>
        <taxon>Eukaryota</taxon>
        <taxon>Fungi</taxon>
        <taxon>Fungi incertae sedis</taxon>
        <taxon>Mucoromycota</taxon>
        <taxon>Glomeromycotina</taxon>
        <taxon>Glomeromycetes</taxon>
        <taxon>Glomerales</taxon>
        <taxon>Glomeraceae</taxon>
        <taxon>Rhizophagus</taxon>
    </lineage>
</organism>
<dbReference type="AlphaFoldDB" id="A0A2P4PP01"/>
<keyword evidence="2" id="KW-1185">Reference proteome</keyword>
<evidence type="ECO:0000313" key="2">
    <source>
        <dbReference type="Proteomes" id="UP000018888"/>
    </source>
</evidence>
<dbReference type="EMBL" id="AUPC02000177">
    <property type="protein sequence ID" value="POG67128.1"/>
    <property type="molecule type" value="Genomic_DNA"/>
</dbReference>
<dbReference type="Proteomes" id="UP000018888">
    <property type="component" value="Unassembled WGS sequence"/>
</dbReference>
<reference evidence="1 2" key="1">
    <citation type="journal article" date="2013" name="Proc. Natl. Acad. Sci. U.S.A.">
        <title>Genome of an arbuscular mycorrhizal fungus provides insight into the oldest plant symbiosis.</title>
        <authorList>
            <person name="Tisserant E."/>
            <person name="Malbreil M."/>
            <person name="Kuo A."/>
            <person name="Kohler A."/>
            <person name="Symeonidi A."/>
            <person name="Balestrini R."/>
            <person name="Charron P."/>
            <person name="Duensing N."/>
            <person name="Frei Dit Frey N."/>
            <person name="Gianinazzi-Pearson V."/>
            <person name="Gilbert L.B."/>
            <person name="Handa Y."/>
            <person name="Herr J.R."/>
            <person name="Hijri M."/>
            <person name="Koul R."/>
            <person name="Kawaguchi M."/>
            <person name="Krajinski F."/>
            <person name="Lammers P.J."/>
            <person name="Masclaux F.G."/>
            <person name="Murat C."/>
            <person name="Morin E."/>
            <person name="Ndikumana S."/>
            <person name="Pagni M."/>
            <person name="Petitpierre D."/>
            <person name="Requena N."/>
            <person name="Rosikiewicz P."/>
            <person name="Riley R."/>
            <person name="Saito K."/>
            <person name="San Clemente H."/>
            <person name="Shapiro H."/>
            <person name="van Tuinen D."/>
            <person name="Becard G."/>
            <person name="Bonfante P."/>
            <person name="Paszkowski U."/>
            <person name="Shachar-Hill Y.Y."/>
            <person name="Tuskan G.A."/>
            <person name="Young P.W."/>
            <person name="Sanders I.R."/>
            <person name="Henrissat B."/>
            <person name="Rensing S.A."/>
            <person name="Grigoriev I.V."/>
            <person name="Corradi N."/>
            <person name="Roux C."/>
            <person name="Martin F."/>
        </authorList>
    </citation>
    <scope>NUCLEOTIDE SEQUENCE [LARGE SCALE GENOMIC DNA]</scope>
    <source>
        <strain evidence="1 2">DAOM 197198</strain>
    </source>
</reference>
<sequence>MTPVDIFNDLMEIEPIEIIFPVDPVNDESSSDQKFIQYYQLLQRYSRLKRRQYTLFYAYKLGQLLENQILSRAQKTLFRSRMTTHFYQGCIRTYHIFLNIGVEQIFRTKLVTFMMLKKLKSQEFRLLCGAEFS</sequence>
<accession>A0A2P4PP01</accession>